<dbReference type="EMBL" id="CADCUZ010000067">
    <property type="protein sequence ID" value="CAA9414358.1"/>
    <property type="molecule type" value="Genomic_DNA"/>
</dbReference>
<dbReference type="Gene3D" id="3.50.50.60">
    <property type="entry name" value="FAD/NAD(P)-binding domain"/>
    <property type="match status" value="1"/>
</dbReference>
<dbReference type="AlphaFoldDB" id="A0A6J4PET6"/>
<evidence type="ECO:0000259" key="5">
    <source>
        <dbReference type="Pfam" id="PF01266"/>
    </source>
</evidence>
<dbReference type="InterPro" id="IPR006076">
    <property type="entry name" value="FAD-dep_OxRdtase"/>
</dbReference>
<evidence type="ECO:0000256" key="3">
    <source>
        <dbReference type="ARBA" id="ARBA00022741"/>
    </source>
</evidence>
<protein>
    <submittedName>
        <fullName evidence="6">Sarcosine oxidase beta subunit</fullName>
        <ecNumber evidence="6">1.5.3.1</ecNumber>
    </submittedName>
</protein>
<name>A0A6J4PET6_9ACTN</name>
<accession>A0A6J4PET6</accession>
<evidence type="ECO:0000256" key="4">
    <source>
        <dbReference type="ARBA" id="ARBA00023002"/>
    </source>
</evidence>
<evidence type="ECO:0000256" key="1">
    <source>
        <dbReference type="ARBA" id="ARBA00004496"/>
    </source>
</evidence>
<evidence type="ECO:0000313" key="6">
    <source>
        <dbReference type="EMBL" id="CAA9414358.1"/>
    </source>
</evidence>
<dbReference type="PANTHER" id="PTHR13847:SF287">
    <property type="entry name" value="FAD-DEPENDENT OXIDOREDUCTASE DOMAIN-CONTAINING PROTEIN 1"/>
    <property type="match status" value="1"/>
</dbReference>
<dbReference type="SUPFAM" id="SSF51905">
    <property type="entry name" value="FAD/NAD(P)-binding domain"/>
    <property type="match status" value="1"/>
</dbReference>
<dbReference type="PANTHER" id="PTHR13847">
    <property type="entry name" value="SARCOSINE DEHYDROGENASE-RELATED"/>
    <property type="match status" value="1"/>
</dbReference>
<gene>
    <name evidence="6" type="ORF">AVDCRST_MAG55-1550</name>
</gene>
<sequence>MVILNNRNSSENGHLKNGYRKPTRYSAFDLLRHGFSQADWPRAWRKHDLRPSYDVVVVGGGVHGLATAYYLAAKHGITAVAVLDKGYIGSGGSGRNTAIIRSNYLTPEGIRFYDRSVKLYETLSADLNFNAMFAQRGHLTLAHNDNSLRTMRWRAEVNKLEGIDSEVIGPDEIKRLVPFMDTSESVRYPILGALYHPPGGIIRHDAVVWGYARGADAYGAHIHQNTEVTGIDVVDGRVRGVKTNRGDIAAPMVVNCTAGWSTLISDMAGVKMPIGTFPLQAAVTEPVRPFLDPVIVSGTLHVYVSQTDRGELVFGASVDPFTSYSMRGSLDFTEGLAGHVLELMPSLARMRVLRQWAGLCDMTPDFSPIMGTTPVAGFLIDVGWGTYGFKAGPVSGETMAELIATGKTPELIAPFGLDRFEKGDLMGEKGAAAVGH</sequence>
<dbReference type="InterPro" id="IPR036188">
    <property type="entry name" value="FAD/NAD-bd_sf"/>
</dbReference>
<keyword evidence="2" id="KW-0963">Cytoplasm</keyword>
<keyword evidence="3" id="KW-0547">Nucleotide-binding</keyword>
<keyword evidence="4 6" id="KW-0560">Oxidoreductase</keyword>
<dbReference type="GO" id="GO:0046653">
    <property type="term" value="P:tetrahydrofolate metabolic process"/>
    <property type="evidence" value="ECO:0007669"/>
    <property type="project" value="InterPro"/>
</dbReference>
<feature type="domain" description="FAD dependent oxidoreductase" evidence="5">
    <location>
        <begin position="54"/>
        <end position="402"/>
    </location>
</feature>
<dbReference type="GO" id="GO:0005737">
    <property type="term" value="C:cytoplasm"/>
    <property type="evidence" value="ECO:0007669"/>
    <property type="project" value="UniProtKB-SubCell"/>
</dbReference>
<evidence type="ECO:0000256" key="2">
    <source>
        <dbReference type="ARBA" id="ARBA00022490"/>
    </source>
</evidence>
<dbReference type="SUPFAM" id="SSF54373">
    <property type="entry name" value="FAD-linked reductases, C-terminal domain"/>
    <property type="match status" value="1"/>
</dbReference>
<dbReference type="Pfam" id="PF01266">
    <property type="entry name" value="DAO"/>
    <property type="match status" value="1"/>
</dbReference>
<organism evidence="6">
    <name type="scientific">uncultured Rubrobacteraceae bacterium</name>
    <dbReference type="NCBI Taxonomy" id="349277"/>
    <lineage>
        <taxon>Bacteria</taxon>
        <taxon>Bacillati</taxon>
        <taxon>Actinomycetota</taxon>
        <taxon>Rubrobacteria</taxon>
        <taxon>Rubrobacterales</taxon>
        <taxon>Rubrobacteraceae</taxon>
        <taxon>environmental samples</taxon>
    </lineage>
</organism>
<dbReference type="GO" id="GO:0000166">
    <property type="term" value="F:nucleotide binding"/>
    <property type="evidence" value="ECO:0007669"/>
    <property type="project" value="UniProtKB-KW"/>
</dbReference>
<reference evidence="6" key="1">
    <citation type="submission" date="2020-02" db="EMBL/GenBank/DDBJ databases">
        <authorList>
            <person name="Meier V. D."/>
        </authorList>
    </citation>
    <scope>NUCLEOTIDE SEQUENCE</scope>
    <source>
        <strain evidence="6">AVDCRST_MAG55</strain>
    </source>
</reference>
<dbReference type="GO" id="GO:0008115">
    <property type="term" value="F:sarcosine oxidase activity"/>
    <property type="evidence" value="ECO:0007669"/>
    <property type="project" value="UniProtKB-EC"/>
</dbReference>
<dbReference type="EC" id="1.5.3.1" evidence="6"/>
<dbReference type="NCBIfam" id="TIGR01373">
    <property type="entry name" value="soxB"/>
    <property type="match status" value="1"/>
</dbReference>
<comment type="subcellular location">
    <subcellularLocation>
        <location evidence="1">Cytoplasm</location>
    </subcellularLocation>
</comment>
<dbReference type="Gene3D" id="3.30.9.10">
    <property type="entry name" value="D-Amino Acid Oxidase, subunit A, domain 2"/>
    <property type="match status" value="1"/>
</dbReference>
<dbReference type="InterPro" id="IPR006278">
    <property type="entry name" value="SoxB"/>
</dbReference>
<proteinExistence type="predicted"/>